<accession>A0A9W4T040</accession>
<dbReference type="AlphaFoldDB" id="A0A9W4T040"/>
<feature type="non-terminal residue" evidence="1">
    <location>
        <position position="1"/>
    </location>
</feature>
<reference evidence="1" key="1">
    <citation type="submission" date="2022-08" db="EMBL/GenBank/DDBJ databases">
        <authorList>
            <person name="Kallberg Y."/>
            <person name="Tangrot J."/>
            <person name="Rosling A."/>
        </authorList>
    </citation>
    <scope>NUCLEOTIDE SEQUENCE</scope>
    <source>
        <strain evidence="1">Wild A</strain>
    </source>
</reference>
<comment type="caution">
    <text evidence="1">The sequence shown here is derived from an EMBL/GenBank/DDBJ whole genome shotgun (WGS) entry which is preliminary data.</text>
</comment>
<name>A0A9W4T040_9GLOM</name>
<dbReference type="OrthoDB" id="2316227at2759"/>
<dbReference type="EMBL" id="CAMKVN010004362">
    <property type="protein sequence ID" value="CAI2186911.1"/>
    <property type="molecule type" value="Genomic_DNA"/>
</dbReference>
<protein>
    <submittedName>
        <fullName evidence="1">18515_t:CDS:1</fullName>
    </submittedName>
</protein>
<gene>
    <name evidence="1" type="ORF">FWILDA_LOCUS12812</name>
</gene>
<sequence>MSSEPPCKNDNLNRFYLAISRDGRYSATFDAATRHVKILKTIDHQEQNNIVAHFKIKDEDLSIQKFYDNLPPSQNLNVIVKDRWSIDISNDGNFIFIAVSILQDEDINENSTMVAKNLADNNREYCITFSSENSKLADFKTAIYCLKLNEDDVNKVDYSFIKYNYNRLSGICRFAEEKMDNVYPQGQVQANLMQTQVYNNVGSSPSTSTTSVTQVEGTQATLDARIKPDYNLKKFILLNYNSIYSFKYNLKHTTFSEVEKFNYPDEVKKQLEEYKKNTQDRTSLLLSHIYKKYFIIKDNKDSSKNFQDNSRFQDNSKKVLEVYDLGKMRLETSIKIGDDDTNLDDKVYSIDKQELQFCIATGPQSIGIFLMEHGSKIASKSFEEFDIRKIHLIEFINSDEKLFLIV</sequence>
<organism evidence="1 2">
    <name type="scientific">Funneliformis geosporum</name>
    <dbReference type="NCBI Taxonomy" id="1117311"/>
    <lineage>
        <taxon>Eukaryota</taxon>
        <taxon>Fungi</taxon>
        <taxon>Fungi incertae sedis</taxon>
        <taxon>Mucoromycota</taxon>
        <taxon>Glomeromycotina</taxon>
        <taxon>Glomeromycetes</taxon>
        <taxon>Glomerales</taxon>
        <taxon>Glomeraceae</taxon>
        <taxon>Funneliformis</taxon>
    </lineage>
</organism>
<dbReference type="Proteomes" id="UP001153678">
    <property type="component" value="Unassembled WGS sequence"/>
</dbReference>
<evidence type="ECO:0000313" key="2">
    <source>
        <dbReference type="Proteomes" id="UP001153678"/>
    </source>
</evidence>
<keyword evidence="2" id="KW-1185">Reference proteome</keyword>
<evidence type="ECO:0000313" key="1">
    <source>
        <dbReference type="EMBL" id="CAI2186911.1"/>
    </source>
</evidence>
<proteinExistence type="predicted"/>